<dbReference type="EMBL" id="JAGINT010000002">
    <property type="protein sequence ID" value="MBP2356487.1"/>
    <property type="molecule type" value="Genomic_DNA"/>
</dbReference>
<comment type="caution">
    <text evidence="1">The sequence shown here is derived from an EMBL/GenBank/DDBJ whole genome shotgun (WGS) entry which is preliminary data.</text>
</comment>
<keyword evidence="2" id="KW-1185">Reference proteome</keyword>
<reference evidence="1 2" key="1">
    <citation type="submission" date="2021-03" db="EMBL/GenBank/DDBJ databases">
        <title>Sequencing the genomes of 1000 actinobacteria strains.</title>
        <authorList>
            <person name="Klenk H.-P."/>
        </authorList>
    </citation>
    <scope>NUCLEOTIDE SEQUENCE [LARGE SCALE GENOMIC DNA]</scope>
    <source>
        <strain evidence="1 2">DSM 18824</strain>
    </source>
</reference>
<gene>
    <name evidence="1" type="ORF">JOF29_007597</name>
</gene>
<dbReference type="NCBIfam" id="NF040603">
    <property type="entry name" value="choice_anch_P"/>
    <property type="match status" value="1"/>
</dbReference>
<dbReference type="Proteomes" id="UP000755585">
    <property type="component" value="Unassembled WGS sequence"/>
</dbReference>
<dbReference type="RefSeq" id="WP_209698996.1">
    <property type="nucleotide sequence ID" value="NZ_BAAAVU010000024.1"/>
</dbReference>
<name>A0ABS4UXU9_9ACTN</name>
<evidence type="ECO:0000313" key="2">
    <source>
        <dbReference type="Proteomes" id="UP000755585"/>
    </source>
</evidence>
<accession>A0ABS4UXU9</accession>
<organism evidence="1 2">
    <name type="scientific">Kribbella aluminosa</name>
    <dbReference type="NCBI Taxonomy" id="416017"/>
    <lineage>
        <taxon>Bacteria</taxon>
        <taxon>Bacillati</taxon>
        <taxon>Actinomycetota</taxon>
        <taxon>Actinomycetes</taxon>
        <taxon>Propionibacteriales</taxon>
        <taxon>Kribbellaceae</taxon>
        <taxon>Kribbella</taxon>
    </lineage>
</organism>
<sequence length="206" mass="21103">MSFTGDDFYLSSSKSATVQLEYYTGRTYGVAGTIDVPLLAQVKIPSQPDTKDVRVAQPFTTRTSCTAELAAGGLVTTRALCPKVQTSLAPGTSTASSIVNNTTIGIPGLPVIEVRGATAKSTSTCAGASATTDLAGLYIGGRRMPVSAELNSTTTVAGIRLTTNQRKPVANTEHGQSVTALHLTALDGKVDLVIASATTGVHNCAG</sequence>
<evidence type="ECO:0000313" key="1">
    <source>
        <dbReference type="EMBL" id="MBP2356487.1"/>
    </source>
</evidence>
<proteinExistence type="predicted"/>
<protein>
    <submittedName>
        <fullName evidence="1">Uncharacterized protein</fullName>
    </submittedName>
</protein>